<keyword evidence="13" id="KW-1185">Reference proteome</keyword>
<comment type="cofactor">
    <cofactor evidence="11">
        <name>Mn(2+)</name>
        <dbReference type="ChEBI" id="CHEBI:29035"/>
    </cofactor>
</comment>
<keyword evidence="6" id="KW-0812">Transmembrane</keyword>
<protein>
    <recommendedName>
        <fullName evidence="11">Hexosyltransferase</fullName>
        <ecNumber evidence="11">2.4.1.-</ecNumber>
    </recommendedName>
</protein>
<evidence type="ECO:0000313" key="12">
    <source>
        <dbReference type="EMBL" id="CAL5227119.1"/>
    </source>
</evidence>
<evidence type="ECO:0000256" key="1">
    <source>
        <dbReference type="ARBA" id="ARBA00004323"/>
    </source>
</evidence>
<dbReference type="EMBL" id="CAXHTA020000017">
    <property type="protein sequence ID" value="CAL5227119.1"/>
    <property type="molecule type" value="Genomic_DNA"/>
</dbReference>
<evidence type="ECO:0000256" key="7">
    <source>
        <dbReference type="ARBA" id="ARBA00022968"/>
    </source>
</evidence>
<keyword evidence="10" id="KW-0472">Membrane</keyword>
<reference evidence="12 13" key="1">
    <citation type="submission" date="2024-06" db="EMBL/GenBank/DDBJ databases">
        <authorList>
            <person name="Kraege A."/>
            <person name="Thomma B."/>
        </authorList>
    </citation>
    <scope>NUCLEOTIDE SEQUENCE [LARGE SCALE GENOMIC DNA]</scope>
</reference>
<evidence type="ECO:0000256" key="8">
    <source>
        <dbReference type="ARBA" id="ARBA00022989"/>
    </source>
</evidence>
<organism evidence="12 13">
    <name type="scientific">Coccomyxa viridis</name>
    <dbReference type="NCBI Taxonomy" id="1274662"/>
    <lineage>
        <taxon>Eukaryota</taxon>
        <taxon>Viridiplantae</taxon>
        <taxon>Chlorophyta</taxon>
        <taxon>core chlorophytes</taxon>
        <taxon>Trebouxiophyceae</taxon>
        <taxon>Trebouxiophyceae incertae sedis</taxon>
        <taxon>Coccomyxaceae</taxon>
        <taxon>Coccomyxa</taxon>
    </lineage>
</organism>
<dbReference type="PANTHER" id="PTHR11214:SF85">
    <property type="entry name" value="BETA-1,3-GALACTOSYLTRANSFERASE 12-RELATED"/>
    <property type="match status" value="1"/>
</dbReference>
<keyword evidence="7" id="KW-0735">Signal-anchor</keyword>
<evidence type="ECO:0000256" key="5">
    <source>
        <dbReference type="ARBA" id="ARBA00022679"/>
    </source>
</evidence>
<gene>
    <name evidence="12" type="primary">g10028</name>
    <name evidence="12" type="ORF">VP750_LOCUS9025</name>
</gene>
<keyword evidence="11" id="KW-0464">Manganese</keyword>
<comment type="similarity">
    <text evidence="3 11">Belongs to the glycosyltransferase 31 family.</text>
</comment>
<keyword evidence="4 11" id="KW-0328">Glycosyltransferase</keyword>
<comment type="caution">
    <text evidence="12">The sequence shown here is derived from an EMBL/GenBank/DDBJ whole genome shotgun (WGS) entry which is preliminary data.</text>
</comment>
<keyword evidence="9 11" id="KW-0333">Golgi apparatus</keyword>
<dbReference type="InterPro" id="IPR002659">
    <property type="entry name" value="Glyco_trans_31"/>
</dbReference>
<evidence type="ECO:0000256" key="11">
    <source>
        <dbReference type="RuleBase" id="RU363063"/>
    </source>
</evidence>
<keyword evidence="8" id="KW-1133">Transmembrane helix</keyword>
<evidence type="ECO:0000256" key="6">
    <source>
        <dbReference type="ARBA" id="ARBA00022692"/>
    </source>
</evidence>
<evidence type="ECO:0000256" key="2">
    <source>
        <dbReference type="ARBA" id="ARBA00004922"/>
    </source>
</evidence>
<dbReference type="PANTHER" id="PTHR11214">
    <property type="entry name" value="BETA-1,3-N-ACETYLGLUCOSAMINYLTRANSFERASE"/>
    <property type="match status" value="1"/>
</dbReference>
<dbReference type="Proteomes" id="UP001497392">
    <property type="component" value="Unassembled WGS sequence"/>
</dbReference>
<keyword evidence="5" id="KW-0808">Transferase</keyword>
<proteinExistence type="inferred from homology"/>
<evidence type="ECO:0000256" key="3">
    <source>
        <dbReference type="ARBA" id="ARBA00008661"/>
    </source>
</evidence>
<dbReference type="Gene3D" id="3.90.550.50">
    <property type="match status" value="1"/>
</dbReference>
<accession>A0ABP1G4R4</accession>
<sequence>MAAHPEGGKHRVKALMAVLTGFGPKYADRRKHARETWFPNSQAELDKLEEEKGIRIRFTTGLVPDEYKDEIAEEESKYGEFLRIPIKDEYHALSYKTMALWRLVEDHFDIDYLIKVDDDNFVRLDRLSIATHQWDEENAEYIGCFKIRNVADARSTMRTERWYDPHHMVFVGDDSRYAEGPFYALRAPIISGILRSGLSPRLGGPEDSMVGAMMKAFNVTFYDDRRLCHMEGCTDTMIAFKWDHAVRDFMDPDKRFPTLCCLPKEKSQQDPPVDECTDTSKYHEEGIRCLHYLTRDSTCATETIVDGKWLGKYTYYNYTVDHEWINQRAPDETSWRYGGYGHNHQGRL</sequence>
<comment type="pathway">
    <text evidence="2">Protein modification; protein glycosylation.</text>
</comment>
<evidence type="ECO:0000313" key="13">
    <source>
        <dbReference type="Proteomes" id="UP001497392"/>
    </source>
</evidence>
<dbReference type="Pfam" id="PF01762">
    <property type="entry name" value="Galactosyl_T"/>
    <property type="match status" value="1"/>
</dbReference>
<evidence type="ECO:0000256" key="10">
    <source>
        <dbReference type="ARBA" id="ARBA00023136"/>
    </source>
</evidence>
<dbReference type="EC" id="2.4.1.-" evidence="11"/>
<comment type="subcellular location">
    <subcellularLocation>
        <location evidence="1 11">Golgi apparatus membrane</location>
        <topology evidence="1 11">Single-pass type II membrane protein</topology>
    </subcellularLocation>
</comment>
<evidence type="ECO:0000256" key="9">
    <source>
        <dbReference type="ARBA" id="ARBA00023034"/>
    </source>
</evidence>
<evidence type="ECO:0000256" key="4">
    <source>
        <dbReference type="ARBA" id="ARBA00022676"/>
    </source>
</evidence>
<name>A0ABP1G4R4_9CHLO</name>